<evidence type="ECO:0000313" key="6">
    <source>
        <dbReference type="EMBL" id="KAL3125743.1"/>
    </source>
</evidence>
<feature type="region of interest" description="Disordered" evidence="4">
    <location>
        <begin position="454"/>
        <end position="474"/>
    </location>
</feature>
<keyword evidence="7" id="KW-1185">Reference proteome</keyword>
<feature type="region of interest" description="Disordered" evidence="4">
    <location>
        <begin position="972"/>
        <end position="1027"/>
    </location>
</feature>
<feature type="region of interest" description="Disordered" evidence="4">
    <location>
        <begin position="594"/>
        <end position="681"/>
    </location>
</feature>
<feature type="compositionally biased region" description="Acidic residues" evidence="4">
    <location>
        <begin position="660"/>
        <end position="673"/>
    </location>
</feature>
<feature type="compositionally biased region" description="Basic and acidic residues" evidence="4">
    <location>
        <begin position="622"/>
        <end position="655"/>
    </location>
</feature>
<feature type="compositionally biased region" description="Acidic residues" evidence="4">
    <location>
        <begin position="1173"/>
        <end position="1189"/>
    </location>
</feature>
<dbReference type="PANTHER" id="PTHR46510">
    <property type="entry name" value="BROMODOMAIN ADJACENT TO ZINC FINGER DOMAIN PROTEIN 1A"/>
    <property type="match status" value="1"/>
</dbReference>
<comment type="subcellular location">
    <subcellularLocation>
        <location evidence="1 3">Nucleus</location>
    </subcellularLocation>
</comment>
<dbReference type="Proteomes" id="UP001620626">
    <property type="component" value="Unassembled WGS sequence"/>
</dbReference>
<evidence type="ECO:0000259" key="5">
    <source>
        <dbReference type="PROSITE" id="PS51136"/>
    </source>
</evidence>
<dbReference type="EMBL" id="JBICBT010000022">
    <property type="protein sequence ID" value="KAL3125743.1"/>
    <property type="molecule type" value="Genomic_DNA"/>
</dbReference>
<accession>A0ABD2MEM2</accession>
<organism evidence="6 7">
    <name type="scientific">Heterodera trifolii</name>
    <dbReference type="NCBI Taxonomy" id="157864"/>
    <lineage>
        <taxon>Eukaryota</taxon>
        <taxon>Metazoa</taxon>
        <taxon>Ecdysozoa</taxon>
        <taxon>Nematoda</taxon>
        <taxon>Chromadorea</taxon>
        <taxon>Rhabditida</taxon>
        <taxon>Tylenchina</taxon>
        <taxon>Tylenchomorpha</taxon>
        <taxon>Tylenchoidea</taxon>
        <taxon>Heteroderidae</taxon>
        <taxon>Heteroderinae</taxon>
        <taxon>Heterodera</taxon>
    </lineage>
</organism>
<dbReference type="Pfam" id="PF15613">
    <property type="entry name" value="WSD"/>
    <property type="match status" value="1"/>
</dbReference>
<dbReference type="InterPro" id="IPR047171">
    <property type="entry name" value="BAZ1A"/>
</dbReference>
<feature type="compositionally biased region" description="Acidic residues" evidence="4">
    <location>
        <begin position="1069"/>
        <end position="1079"/>
    </location>
</feature>
<evidence type="ECO:0000313" key="7">
    <source>
        <dbReference type="Proteomes" id="UP001620626"/>
    </source>
</evidence>
<dbReference type="AlphaFoldDB" id="A0ABD2MEM2"/>
<evidence type="ECO:0000256" key="2">
    <source>
        <dbReference type="ARBA" id="ARBA00023242"/>
    </source>
</evidence>
<dbReference type="InterPro" id="IPR013136">
    <property type="entry name" value="WSTF_Acf1_Cbp146"/>
</dbReference>
<dbReference type="InterPro" id="IPR028941">
    <property type="entry name" value="WHIM2_dom"/>
</dbReference>
<evidence type="ECO:0000256" key="3">
    <source>
        <dbReference type="PROSITE-ProRule" id="PRU00475"/>
    </source>
</evidence>
<protein>
    <recommendedName>
        <fullName evidence="5">WAC domain-containing protein</fullName>
    </recommendedName>
</protein>
<feature type="compositionally biased region" description="Acidic residues" evidence="4">
    <location>
        <begin position="1087"/>
        <end position="1096"/>
    </location>
</feature>
<feature type="compositionally biased region" description="Basic and acidic residues" evidence="4">
    <location>
        <begin position="1141"/>
        <end position="1150"/>
    </location>
</feature>
<dbReference type="GO" id="GO:0005634">
    <property type="term" value="C:nucleus"/>
    <property type="evidence" value="ECO:0007669"/>
    <property type="project" value="UniProtKB-SubCell"/>
</dbReference>
<name>A0ABD2MEM2_9BILA</name>
<dbReference type="Pfam" id="PF10537">
    <property type="entry name" value="WAC_Acf1_DNA_bd"/>
    <property type="match status" value="1"/>
</dbReference>
<gene>
    <name evidence="6" type="ORF">niasHT_004193</name>
</gene>
<sequence>MPTTLNKEFQRIRPIPDGLLPNTEVFYLSSTNEVFLDYDDYFERMIQLNSSCWRCSVTGRSGLTYDEALNSESDAIKRRKKREETTKCKKATLSPTGASKAAAAEEAARKKRQIHEQQQQLEPLFRQAEKAGVEQMDRWRQSRRLLHEAHIGALREAIQAAKEAERKRQLERQRREREALAEWRKPRDDLLCEDLNPFPDFKALCWPDWVPREHYWDILAISSFCHSFAPLLIMDDQRMPVSAAFSVPQIATALVSRQINENSRFYRLLDTLLNTLRECIIQDDGNAADLTNPDHVGNEALKDFDHPMHGERIRQINRECQRQFKLHGASVWELSRDYLDLSEVVRLLLLTAGFYTKWRRQMRGQMHCYEDDGFIFAQQHPELVEHLEKFSVYSLNSTQRVQLITTFMDQLLSHSRFRQLIDQRIDELAELRKRLKQLKAVDLQHDKEARDALQHFQQHKDQQKAEEELVDKDEQKTRAAVQRELALLRRAVAQLNEGRRIKDIGDLRERMLDAQRPLPWRAMADAREVHEFRSMQQNFYSDRKEELLREMYQLQGKMGMFLLGRDRAFRSYYYMNSAFIILCPRRDELAGGYCWGERTPKATTKAKATDSGTETEEEEEEEKQRSASRESEGQRQQHNGCKTEEGSREAEEGRKSAQSGEEEGEEEENELEVEDGRCSPPLAPLMACTGDGMEQCPVHNPPARWPRLLVYVERDGVRKLLDALNPRGFRESELAESISLYRDFYRQEMVSLFDSTDTVKMNWGAHLFGFGHGKPKELRETEPTELDLFVEVRRRLLDLEKLLHDRGLGSPHCSVDREEWRTALENSQDTSMLCHGNCIPFIRSSTPPATALGTMPMPSSDHGTVVGDGAVEHDQQQQMMYTREELSNPNLDSVQILGIALMQLVHGIRRDCFYNTFMMTIKKNNGTVLKRPTPSFMEWQKGLKACQSPSAVALFETTLEFAINWDFKAEDGTTVSQQQKAKSGGRRRRMPRDGSAKTDDENTENENNASTSAATAQKQQQRQHTRQREVNNLLVEAGFLGGMAIGARTRKPVTKYGDVEMDVDKLNFDEEEEEEEEDDQQQRREENAEEMEEEYKEEQSGDEQQQQPDELLEDEEEEEGHRYGRGGTDEEEEEEDSDGLEYPRGREASTRTRKPVTKYGAAGLDELLNSGGEEGENDEHFLDDDNSND</sequence>
<evidence type="ECO:0000256" key="1">
    <source>
        <dbReference type="ARBA" id="ARBA00004123"/>
    </source>
</evidence>
<feature type="region of interest" description="Disordered" evidence="4">
    <location>
        <begin position="92"/>
        <end position="112"/>
    </location>
</feature>
<comment type="caution">
    <text evidence="6">The sequence shown here is derived from an EMBL/GenBank/DDBJ whole genome shotgun (WGS) entry which is preliminary data.</text>
</comment>
<dbReference type="PANTHER" id="PTHR46510:SF1">
    <property type="entry name" value="BROMODOMAIN ADJACENT TO ZINC FINGER DOMAIN PROTEIN 1A"/>
    <property type="match status" value="1"/>
</dbReference>
<evidence type="ECO:0000256" key="4">
    <source>
        <dbReference type="SAM" id="MobiDB-lite"/>
    </source>
</evidence>
<feature type="compositionally biased region" description="Low complexity" evidence="4">
    <location>
        <begin position="1005"/>
        <end position="1022"/>
    </location>
</feature>
<dbReference type="PROSITE" id="PS51136">
    <property type="entry name" value="WAC"/>
    <property type="match status" value="1"/>
</dbReference>
<feature type="compositionally biased region" description="Basic and acidic residues" evidence="4">
    <location>
        <begin position="991"/>
        <end position="1000"/>
    </location>
</feature>
<feature type="domain" description="WAC" evidence="5">
    <location>
        <begin position="23"/>
        <end position="138"/>
    </location>
</feature>
<feature type="compositionally biased region" description="Acidic residues" evidence="4">
    <location>
        <begin position="1129"/>
        <end position="1139"/>
    </location>
</feature>
<proteinExistence type="predicted"/>
<feature type="region of interest" description="Disordered" evidence="4">
    <location>
        <begin position="1068"/>
        <end position="1189"/>
    </location>
</feature>
<reference evidence="6 7" key="1">
    <citation type="submission" date="2024-10" db="EMBL/GenBank/DDBJ databases">
        <authorList>
            <person name="Kim D."/>
        </authorList>
    </citation>
    <scope>NUCLEOTIDE SEQUENCE [LARGE SCALE GENOMIC DNA]</scope>
    <source>
        <strain evidence="6">BH-2024</strain>
    </source>
</reference>
<keyword evidence="2 3" id="KW-0539">Nucleus</keyword>